<dbReference type="EMBL" id="LAZR01006962">
    <property type="protein sequence ID" value="KKM88400.1"/>
    <property type="molecule type" value="Genomic_DNA"/>
</dbReference>
<accession>A0A0F9NHX0</accession>
<dbReference type="Pfam" id="PF02486">
    <property type="entry name" value="Rep_trans"/>
    <property type="match status" value="1"/>
</dbReference>
<feature type="domain" description="Replication initiation protein-like C-terminal" evidence="1">
    <location>
        <begin position="98"/>
        <end position="266"/>
    </location>
</feature>
<sequence>MELSAGIDWISVTFPALFPGRWRSCIHPADTETKRQIKPRNGYSQATVYASGATQSTNDSRPDMGIHIVYSARAIGNMETMYGVDQKQLLQHLTNGSKMTRLDVRIDVFDSGLDIEKLYQMARSGQVETKARTIGFTESATTGSERGAATCYIGSQKKRKKLLRVYDKGSQLGLLVDLKRFELELHSGATPEAVKRLKTANLGDWGEHIGGLIKGYCYWPDDNAVADIFADMSKIKIAVPEEDTGNTIKWLLNVVAPVLAREAAMDSSLIVEFMHRVMEELDARDAIDNRGAGQ</sequence>
<dbReference type="InterPro" id="IPR003491">
    <property type="entry name" value="REP-like_C"/>
</dbReference>
<reference evidence="2" key="1">
    <citation type="journal article" date="2015" name="Nature">
        <title>Complex archaea that bridge the gap between prokaryotes and eukaryotes.</title>
        <authorList>
            <person name="Spang A."/>
            <person name="Saw J.H."/>
            <person name="Jorgensen S.L."/>
            <person name="Zaremba-Niedzwiedzka K."/>
            <person name="Martijn J."/>
            <person name="Lind A.E."/>
            <person name="van Eijk R."/>
            <person name="Schleper C."/>
            <person name="Guy L."/>
            <person name="Ettema T.J."/>
        </authorList>
    </citation>
    <scope>NUCLEOTIDE SEQUENCE</scope>
</reference>
<proteinExistence type="predicted"/>
<name>A0A0F9NHX0_9ZZZZ</name>
<comment type="caution">
    <text evidence="2">The sequence shown here is derived from an EMBL/GenBank/DDBJ whole genome shotgun (WGS) entry which is preliminary data.</text>
</comment>
<gene>
    <name evidence="2" type="ORF">LCGC14_1259150</name>
</gene>
<evidence type="ECO:0000313" key="2">
    <source>
        <dbReference type="EMBL" id="KKM88400.1"/>
    </source>
</evidence>
<dbReference type="AlphaFoldDB" id="A0A0F9NHX0"/>
<organism evidence="2">
    <name type="scientific">marine sediment metagenome</name>
    <dbReference type="NCBI Taxonomy" id="412755"/>
    <lineage>
        <taxon>unclassified sequences</taxon>
        <taxon>metagenomes</taxon>
        <taxon>ecological metagenomes</taxon>
    </lineage>
</organism>
<evidence type="ECO:0000259" key="1">
    <source>
        <dbReference type="Pfam" id="PF02486"/>
    </source>
</evidence>
<protein>
    <recommendedName>
        <fullName evidence="1">Replication initiation protein-like C-terminal domain-containing protein</fullName>
    </recommendedName>
</protein>